<gene>
    <name evidence="1" type="ORF">RFULGI_LOCUS17723</name>
</gene>
<organism evidence="1 2">
    <name type="scientific">Racocetra fulgida</name>
    <dbReference type="NCBI Taxonomy" id="60492"/>
    <lineage>
        <taxon>Eukaryota</taxon>
        <taxon>Fungi</taxon>
        <taxon>Fungi incertae sedis</taxon>
        <taxon>Mucoromycota</taxon>
        <taxon>Glomeromycotina</taxon>
        <taxon>Glomeromycetes</taxon>
        <taxon>Diversisporales</taxon>
        <taxon>Gigasporaceae</taxon>
        <taxon>Racocetra</taxon>
    </lineage>
</organism>
<keyword evidence="2" id="KW-1185">Reference proteome</keyword>
<protein>
    <submittedName>
        <fullName evidence="1">4714_t:CDS:1</fullName>
    </submittedName>
</protein>
<comment type="caution">
    <text evidence="1">The sequence shown here is derived from an EMBL/GenBank/DDBJ whole genome shotgun (WGS) entry which is preliminary data.</text>
</comment>
<dbReference type="AlphaFoldDB" id="A0A9N9JZ82"/>
<feature type="non-terminal residue" evidence="1">
    <location>
        <position position="1"/>
    </location>
</feature>
<dbReference type="EMBL" id="CAJVPZ010071843">
    <property type="protein sequence ID" value="CAG8801016.1"/>
    <property type="molecule type" value="Genomic_DNA"/>
</dbReference>
<feature type="non-terminal residue" evidence="1">
    <location>
        <position position="66"/>
    </location>
</feature>
<sequence>YNERLIVHRYDFTHSPIKERQTLIDVLIPIRPTVNVGLTMLWDIESVISFVKEITKLREFLRRIDT</sequence>
<name>A0A9N9JZ82_9GLOM</name>
<dbReference type="OrthoDB" id="2410008at2759"/>
<accession>A0A9N9JZ82</accession>
<evidence type="ECO:0000313" key="1">
    <source>
        <dbReference type="EMBL" id="CAG8801016.1"/>
    </source>
</evidence>
<reference evidence="1" key="1">
    <citation type="submission" date="2021-06" db="EMBL/GenBank/DDBJ databases">
        <authorList>
            <person name="Kallberg Y."/>
            <person name="Tangrot J."/>
            <person name="Rosling A."/>
        </authorList>
    </citation>
    <scope>NUCLEOTIDE SEQUENCE</scope>
    <source>
        <strain evidence="1">IN212</strain>
    </source>
</reference>
<proteinExistence type="predicted"/>
<evidence type="ECO:0000313" key="2">
    <source>
        <dbReference type="Proteomes" id="UP000789396"/>
    </source>
</evidence>
<dbReference type="Proteomes" id="UP000789396">
    <property type="component" value="Unassembled WGS sequence"/>
</dbReference>